<dbReference type="AlphaFoldDB" id="B9JMS4"/>
<dbReference type="Proteomes" id="UP000001600">
    <property type="component" value="Chromosome 2"/>
</dbReference>
<dbReference type="eggNOG" id="COG1446">
    <property type="taxonomic scope" value="Bacteria"/>
</dbReference>
<proteinExistence type="predicted"/>
<protein>
    <submittedName>
        <fullName evidence="1">Uncharacterized protein</fullName>
    </submittedName>
</protein>
<sequence>MKQIAWPGRSAFFICYVVGHEIASRLAYLKQDLASAADGVVNGDLAPYHIGAKLVAIDAAGEVVATHETIYEVTL</sequence>
<dbReference type="EMBL" id="CP000629">
    <property type="protein sequence ID" value="ACM28855.1"/>
    <property type="molecule type" value="Genomic_DNA"/>
</dbReference>
<accession>B9JMS4</accession>
<dbReference type="RefSeq" id="WP_012649232.1">
    <property type="nucleotide sequence ID" value="NC_011983.1"/>
</dbReference>
<evidence type="ECO:0000313" key="1">
    <source>
        <dbReference type="EMBL" id="ACM28855.1"/>
    </source>
</evidence>
<gene>
    <name evidence="1" type="ordered locus">Arad_7330</name>
</gene>
<dbReference type="KEGG" id="ara:Arad_7330"/>
<dbReference type="STRING" id="311403.Arad_7330"/>
<evidence type="ECO:0000313" key="2">
    <source>
        <dbReference type="Proteomes" id="UP000001600"/>
    </source>
</evidence>
<reference evidence="1 2" key="1">
    <citation type="journal article" date="2009" name="J. Bacteriol.">
        <title>Genome sequences of three Agrobacterium biovars help elucidate the evolution of multichromosome genomes in bacteria.</title>
        <authorList>
            <person name="Slater S.C."/>
            <person name="Goldman B.S."/>
            <person name="Goodner B."/>
            <person name="Setubal J.C."/>
            <person name="Farrand S.K."/>
            <person name="Nester E.W."/>
            <person name="Burr T.J."/>
            <person name="Banta L."/>
            <person name="Dickerman A.W."/>
            <person name="Paulsen I."/>
            <person name="Otten L."/>
            <person name="Suen G."/>
            <person name="Welch R."/>
            <person name="Almeida N.F."/>
            <person name="Arnold F."/>
            <person name="Burton O.T."/>
            <person name="Du Z."/>
            <person name="Ewing A."/>
            <person name="Godsy E."/>
            <person name="Heisel S."/>
            <person name="Houmiel K.L."/>
            <person name="Jhaveri J."/>
            <person name="Lu J."/>
            <person name="Miller N.M."/>
            <person name="Norton S."/>
            <person name="Chen Q."/>
            <person name="Phoolcharoen W."/>
            <person name="Ohlin V."/>
            <person name="Ondrusek D."/>
            <person name="Pride N."/>
            <person name="Stricklin S.L."/>
            <person name="Sun J."/>
            <person name="Wheeler C."/>
            <person name="Wilson L."/>
            <person name="Zhu H."/>
            <person name="Wood D.W."/>
        </authorList>
    </citation>
    <scope>NUCLEOTIDE SEQUENCE [LARGE SCALE GENOMIC DNA]</scope>
    <source>
        <strain evidence="2">K84 / ATCC BAA-868</strain>
    </source>
</reference>
<organism evidence="1 2">
    <name type="scientific">Rhizobium rhizogenes (strain K84 / ATCC BAA-868)</name>
    <name type="common">Agrobacterium radiobacter</name>
    <dbReference type="NCBI Taxonomy" id="311403"/>
    <lineage>
        <taxon>Bacteria</taxon>
        <taxon>Pseudomonadati</taxon>
        <taxon>Pseudomonadota</taxon>
        <taxon>Alphaproteobacteria</taxon>
        <taxon>Hyphomicrobiales</taxon>
        <taxon>Rhizobiaceae</taxon>
        <taxon>Rhizobium/Agrobacterium group</taxon>
        <taxon>Rhizobium</taxon>
    </lineage>
</organism>
<dbReference type="HOGENOM" id="CLU_2662907_0_0_5"/>
<name>B9JMS4_RHIR8</name>